<feature type="transmembrane region" description="Helical" evidence="1">
    <location>
        <begin position="43"/>
        <end position="71"/>
    </location>
</feature>
<protein>
    <submittedName>
        <fullName evidence="2">Uncharacterized protein</fullName>
    </submittedName>
</protein>
<feature type="transmembrane region" description="Helical" evidence="1">
    <location>
        <begin position="195"/>
        <end position="215"/>
    </location>
</feature>
<name>A0A4R7LFK1_9RHOB</name>
<evidence type="ECO:0000313" key="3">
    <source>
        <dbReference type="Proteomes" id="UP000294563"/>
    </source>
</evidence>
<evidence type="ECO:0000256" key="1">
    <source>
        <dbReference type="SAM" id="Phobius"/>
    </source>
</evidence>
<keyword evidence="1" id="KW-0812">Transmembrane</keyword>
<accession>A0A4R7LFK1</accession>
<evidence type="ECO:0000313" key="2">
    <source>
        <dbReference type="EMBL" id="TDT72700.1"/>
    </source>
</evidence>
<organism evidence="2 3">
    <name type="scientific">Litoreibacter halocynthiae</name>
    <dbReference type="NCBI Taxonomy" id="1242689"/>
    <lineage>
        <taxon>Bacteria</taxon>
        <taxon>Pseudomonadati</taxon>
        <taxon>Pseudomonadota</taxon>
        <taxon>Alphaproteobacteria</taxon>
        <taxon>Rhodobacterales</taxon>
        <taxon>Roseobacteraceae</taxon>
        <taxon>Litoreibacter</taxon>
    </lineage>
</organism>
<dbReference type="AlphaFoldDB" id="A0A4R7LFK1"/>
<feature type="transmembrane region" description="Helical" evidence="1">
    <location>
        <begin position="125"/>
        <end position="144"/>
    </location>
</feature>
<feature type="transmembrane region" description="Helical" evidence="1">
    <location>
        <begin position="165"/>
        <end position="189"/>
    </location>
</feature>
<gene>
    <name evidence="2" type="ORF">BDE40_3552</name>
</gene>
<comment type="caution">
    <text evidence="2">The sequence shown here is derived from an EMBL/GenBank/DDBJ whole genome shotgun (WGS) entry which is preliminary data.</text>
</comment>
<reference evidence="2 3" key="1">
    <citation type="submission" date="2019-03" db="EMBL/GenBank/DDBJ databases">
        <title>Genomic Encyclopedia of Archaeal and Bacterial Type Strains, Phase II (KMG-II): from individual species to whole genera.</title>
        <authorList>
            <person name="Goeker M."/>
        </authorList>
    </citation>
    <scope>NUCLEOTIDE SEQUENCE [LARGE SCALE GENOMIC DNA]</scope>
    <source>
        <strain evidence="2 3">DSM 29467</strain>
    </source>
</reference>
<feature type="transmembrane region" description="Helical" evidence="1">
    <location>
        <begin position="83"/>
        <end position="105"/>
    </location>
</feature>
<sequence>MWCSSSRMAQRRSSRDTANLFWSSFLNRFFDTDLPFVRFCWNVLIFSVFSLFPFLLIYIGLSPGLGAMLIANEAALARFMRQVLTNGIMMVFAINYVGFFAFSHFQRQGKGNSLRHLLADVLSRSLLFVALHAIIYVMSADLFASFGGNRKAALQVIGPTLERAFFFKNLSGVYLYSALPGAFVCYLALLQGRRALVATLGFCAAFVFVVTLLSVGSTQLLGRP</sequence>
<keyword evidence="1" id="KW-0472">Membrane</keyword>
<dbReference type="Proteomes" id="UP000294563">
    <property type="component" value="Unassembled WGS sequence"/>
</dbReference>
<keyword evidence="1" id="KW-1133">Transmembrane helix</keyword>
<keyword evidence="3" id="KW-1185">Reference proteome</keyword>
<proteinExistence type="predicted"/>
<dbReference type="EMBL" id="SOBH01000005">
    <property type="protein sequence ID" value="TDT72700.1"/>
    <property type="molecule type" value="Genomic_DNA"/>
</dbReference>